<dbReference type="AlphaFoldDB" id="A0A915YAD8"/>
<accession>A0A915YAD8</accession>
<sequence>MIISTVQLENTQLEYCITGTDNSITILFVHGLGANLRQFEKQHVYFSKTHQVLSLSFCGHGNSIALRSSTATDFGLSRFANDIIELLDFLKIQKVHYVGNSMGGNIGFELAQKSPDRLRTFTTFGTTGRLTKSKWLVGGIKLIYKILPLSVIAKLSSVAGQTPYAKTKIQDMLSCASKETILAIIPHLANFNYLDTIKRLKVNSMIMRGEKDHEINQVLKETISTFQKHHLSFQCKNFKKAGHFLNLDTPELFNEELMRFLVKIDGDNPTNENKTITQ</sequence>
<dbReference type="GO" id="GO:0047372">
    <property type="term" value="F:monoacylglycerol lipase activity"/>
    <property type="evidence" value="ECO:0007669"/>
    <property type="project" value="TreeGrafter"/>
</dbReference>
<keyword evidence="2" id="KW-0378">Hydrolase</keyword>
<reference evidence="2" key="1">
    <citation type="submission" date="2022-09" db="EMBL/GenBank/DDBJ databases">
        <title>Aureispira anguillicida sp. nov., isolated from Leptocephalus of Japanese eel Anguilla japonica.</title>
        <authorList>
            <person name="Yuasa K."/>
            <person name="Mekata T."/>
            <person name="Ikunari K."/>
        </authorList>
    </citation>
    <scope>NUCLEOTIDE SEQUENCE</scope>
    <source>
        <strain evidence="2">EL160426</strain>
    </source>
</reference>
<dbReference type="PANTHER" id="PTHR43798">
    <property type="entry name" value="MONOACYLGLYCEROL LIPASE"/>
    <property type="match status" value="1"/>
</dbReference>
<dbReference type="PANTHER" id="PTHR43798:SF5">
    <property type="entry name" value="MONOACYLGLYCEROL LIPASE ABHD6"/>
    <property type="match status" value="1"/>
</dbReference>
<evidence type="ECO:0000259" key="1">
    <source>
        <dbReference type="Pfam" id="PF00561"/>
    </source>
</evidence>
<dbReference type="Proteomes" id="UP001060919">
    <property type="component" value="Chromosome"/>
</dbReference>
<dbReference type="SUPFAM" id="SSF53474">
    <property type="entry name" value="alpha/beta-Hydrolases"/>
    <property type="match status" value="1"/>
</dbReference>
<feature type="domain" description="AB hydrolase-1" evidence="1">
    <location>
        <begin position="25"/>
        <end position="129"/>
    </location>
</feature>
<dbReference type="Pfam" id="PF00561">
    <property type="entry name" value="Abhydrolase_1"/>
    <property type="match status" value="1"/>
</dbReference>
<dbReference type="InterPro" id="IPR050266">
    <property type="entry name" value="AB_hydrolase_sf"/>
</dbReference>
<keyword evidence="3" id="KW-1185">Reference proteome</keyword>
<dbReference type="RefSeq" id="WP_264790871.1">
    <property type="nucleotide sequence ID" value="NZ_AP026867.1"/>
</dbReference>
<dbReference type="Gene3D" id="3.40.50.1820">
    <property type="entry name" value="alpha/beta hydrolase"/>
    <property type="match status" value="1"/>
</dbReference>
<dbReference type="InterPro" id="IPR000073">
    <property type="entry name" value="AB_hydrolase_1"/>
</dbReference>
<dbReference type="KEGG" id="aup:AsAng_0001800"/>
<dbReference type="GO" id="GO:0016020">
    <property type="term" value="C:membrane"/>
    <property type="evidence" value="ECO:0007669"/>
    <property type="project" value="TreeGrafter"/>
</dbReference>
<name>A0A915YAD8_9BACT</name>
<proteinExistence type="predicted"/>
<gene>
    <name evidence="2" type="ORF">AsAng_0001800</name>
</gene>
<evidence type="ECO:0000313" key="3">
    <source>
        <dbReference type="Proteomes" id="UP001060919"/>
    </source>
</evidence>
<dbReference type="EMBL" id="AP026867">
    <property type="protein sequence ID" value="BDS09482.1"/>
    <property type="molecule type" value="Genomic_DNA"/>
</dbReference>
<evidence type="ECO:0000313" key="2">
    <source>
        <dbReference type="EMBL" id="BDS09482.1"/>
    </source>
</evidence>
<dbReference type="InterPro" id="IPR029058">
    <property type="entry name" value="AB_hydrolase_fold"/>
</dbReference>
<protein>
    <submittedName>
        <fullName evidence="2">Alpha/beta hydrolase</fullName>
    </submittedName>
</protein>
<dbReference type="GO" id="GO:0046464">
    <property type="term" value="P:acylglycerol catabolic process"/>
    <property type="evidence" value="ECO:0007669"/>
    <property type="project" value="TreeGrafter"/>
</dbReference>
<organism evidence="2 3">
    <name type="scientific">Aureispira anguillae</name>
    <dbReference type="NCBI Taxonomy" id="2864201"/>
    <lineage>
        <taxon>Bacteria</taxon>
        <taxon>Pseudomonadati</taxon>
        <taxon>Bacteroidota</taxon>
        <taxon>Saprospiria</taxon>
        <taxon>Saprospirales</taxon>
        <taxon>Saprospiraceae</taxon>
        <taxon>Aureispira</taxon>
    </lineage>
</organism>